<protein>
    <submittedName>
        <fullName evidence="1">Uncharacterized protein</fullName>
    </submittedName>
</protein>
<dbReference type="EMBL" id="JAEAOA010001246">
    <property type="protein sequence ID" value="KAK3600823.1"/>
    <property type="molecule type" value="Genomic_DNA"/>
</dbReference>
<comment type="caution">
    <text evidence="1">The sequence shown here is derived from an EMBL/GenBank/DDBJ whole genome shotgun (WGS) entry which is preliminary data.</text>
</comment>
<accession>A0AAE0W3L2</accession>
<reference evidence="1" key="2">
    <citation type="journal article" date="2021" name="Genome Biol. Evol.">
        <title>Developing a high-quality reference genome for a parasitic bivalve with doubly uniparental inheritance (Bivalvia: Unionida).</title>
        <authorList>
            <person name="Smith C.H."/>
        </authorList>
    </citation>
    <scope>NUCLEOTIDE SEQUENCE</scope>
    <source>
        <strain evidence="1">CHS0354</strain>
        <tissue evidence="1">Mantle</tissue>
    </source>
</reference>
<name>A0AAE0W3L2_9BIVA</name>
<dbReference type="AlphaFoldDB" id="A0AAE0W3L2"/>
<dbReference type="Proteomes" id="UP001195483">
    <property type="component" value="Unassembled WGS sequence"/>
</dbReference>
<reference evidence="1" key="1">
    <citation type="journal article" date="2021" name="Genome Biol. Evol.">
        <title>A High-Quality Reference Genome for a Parasitic Bivalve with Doubly Uniparental Inheritance (Bivalvia: Unionida).</title>
        <authorList>
            <person name="Smith C.H."/>
        </authorList>
    </citation>
    <scope>NUCLEOTIDE SEQUENCE</scope>
    <source>
        <strain evidence="1">CHS0354</strain>
    </source>
</reference>
<reference evidence="1" key="3">
    <citation type="submission" date="2023-05" db="EMBL/GenBank/DDBJ databases">
        <authorList>
            <person name="Smith C.H."/>
        </authorList>
    </citation>
    <scope>NUCLEOTIDE SEQUENCE</scope>
    <source>
        <strain evidence="1">CHS0354</strain>
        <tissue evidence="1">Mantle</tissue>
    </source>
</reference>
<sequence length="157" mass="17978">MTNRLKNRQKSGQKRQKWLERLPLMREIAGSNNHFRKLTWNATIFTTTTGDILRLSSSQIITGDLSRIKFTTSKGSLPQILSTTLVRLLRIRFTITVEDRHRGTHSNVGDLHTHVGDLHTQTWETYTLKRGRLGSSMDASYLKLISQTPQAEECEAQ</sequence>
<evidence type="ECO:0000313" key="1">
    <source>
        <dbReference type="EMBL" id="KAK3600823.1"/>
    </source>
</evidence>
<gene>
    <name evidence="1" type="ORF">CHS0354_020504</name>
</gene>
<evidence type="ECO:0000313" key="2">
    <source>
        <dbReference type="Proteomes" id="UP001195483"/>
    </source>
</evidence>
<proteinExistence type="predicted"/>
<keyword evidence="2" id="KW-1185">Reference proteome</keyword>
<organism evidence="1 2">
    <name type="scientific">Potamilus streckersoni</name>
    <dbReference type="NCBI Taxonomy" id="2493646"/>
    <lineage>
        <taxon>Eukaryota</taxon>
        <taxon>Metazoa</taxon>
        <taxon>Spiralia</taxon>
        <taxon>Lophotrochozoa</taxon>
        <taxon>Mollusca</taxon>
        <taxon>Bivalvia</taxon>
        <taxon>Autobranchia</taxon>
        <taxon>Heteroconchia</taxon>
        <taxon>Palaeoheterodonta</taxon>
        <taxon>Unionida</taxon>
        <taxon>Unionoidea</taxon>
        <taxon>Unionidae</taxon>
        <taxon>Ambleminae</taxon>
        <taxon>Lampsilini</taxon>
        <taxon>Potamilus</taxon>
    </lineage>
</organism>